<dbReference type="Proteomes" id="UP001338125">
    <property type="component" value="Unassembled WGS sequence"/>
</dbReference>
<comment type="caution">
    <text evidence="1">The sequence shown here is derived from an EMBL/GenBank/DDBJ whole genome shotgun (WGS) entry which is preliminary data.</text>
</comment>
<name>A0ABR0SB72_9HYPO</name>
<gene>
    <name evidence="1" type="ORF">PT974_10599</name>
</gene>
<dbReference type="EMBL" id="JAVFKD010000015">
    <property type="protein sequence ID" value="KAK5989101.1"/>
    <property type="molecule type" value="Genomic_DNA"/>
</dbReference>
<keyword evidence="2" id="KW-1185">Reference proteome</keyword>
<sequence>MIFGSCTFSGSFIAWKTLDRARGLIDIVFCEARPAGRHALSARFVSKFDDTDYSPSAFFILNAQAWWCYLFSGFQISAKRSEDSRPPLQ</sequence>
<evidence type="ECO:0000313" key="1">
    <source>
        <dbReference type="EMBL" id="KAK5989101.1"/>
    </source>
</evidence>
<evidence type="ECO:0000313" key="2">
    <source>
        <dbReference type="Proteomes" id="UP001338125"/>
    </source>
</evidence>
<proteinExistence type="predicted"/>
<accession>A0ABR0SB72</accession>
<protein>
    <submittedName>
        <fullName evidence="1">Uncharacterized protein</fullName>
    </submittedName>
</protein>
<organism evidence="1 2">
    <name type="scientific">Cladobotryum mycophilum</name>
    <dbReference type="NCBI Taxonomy" id="491253"/>
    <lineage>
        <taxon>Eukaryota</taxon>
        <taxon>Fungi</taxon>
        <taxon>Dikarya</taxon>
        <taxon>Ascomycota</taxon>
        <taxon>Pezizomycotina</taxon>
        <taxon>Sordariomycetes</taxon>
        <taxon>Hypocreomycetidae</taxon>
        <taxon>Hypocreales</taxon>
        <taxon>Hypocreaceae</taxon>
        <taxon>Cladobotryum</taxon>
    </lineage>
</organism>
<reference evidence="1 2" key="1">
    <citation type="submission" date="2024-01" db="EMBL/GenBank/DDBJ databases">
        <title>Complete genome of Cladobotryum mycophilum ATHUM6906.</title>
        <authorList>
            <person name="Christinaki A.C."/>
            <person name="Myridakis A.I."/>
            <person name="Kouvelis V.N."/>
        </authorList>
    </citation>
    <scope>NUCLEOTIDE SEQUENCE [LARGE SCALE GENOMIC DNA]</scope>
    <source>
        <strain evidence="1 2">ATHUM6906</strain>
    </source>
</reference>